<dbReference type="SUPFAM" id="SSF52218">
    <property type="entry name" value="Flavoproteins"/>
    <property type="match status" value="1"/>
</dbReference>
<dbReference type="EMBL" id="CZBE01000004">
    <property type="protein sequence ID" value="CUP45069.1"/>
    <property type="molecule type" value="Genomic_DNA"/>
</dbReference>
<dbReference type="EMBL" id="QVME01000003">
    <property type="protein sequence ID" value="RGE68174.1"/>
    <property type="molecule type" value="Genomic_DNA"/>
</dbReference>
<dbReference type="OrthoDB" id="9805976at2"/>
<protein>
    <submittedName>
        <fullName evidence="2">Flavodoxin family protein</fullName>
    </submittedName>
</protein>
<reference evidence="2 4" key="2">
    <citation type="submission" date="2018-08" db="EMBL/GenBank/DDBJ databases">
        <title>A genome reference for cultivated species of the human gut microbiota.</title>
        <authorList>
            <person name="Zou Y."/>
            <person name="Xue W."/>
            <person name="Luo G."/>
        </authorList>
    </citation>
    <scope>NUCLEOTIDE SEQUENCE [LARGE SCALE GENOMIC DNA]</scope>
    <source>
        <strain evidence="2 4">TF05-12AC</strain>
    </source>
</reference>
<dbReference type="Proteomes" id="UP000260828">
    <property type="component" value="Unassembled WGS sequence"/>
</dbReference>
<evidence type="ECO:0000313" key="4">
    <source>
        <dbReference type="Proteomes" id="UP000260828"/>
    </source>
</evidence>
<dbReference type="RefSeq" id="WP_006876771.1">
    <property type="nucleotide sequence ID" value="NZ_CABIWA010000004.1"/>
</dbReference>
<evidence type="ECO:0000313" key="3">
    <source>
        <dbReference type="Proteomes" id="UP000095765"/>
    </source>
</evidence>
<evidence type="ECO:0000313" key="2">
    <source>
        <dbReference type="EMBL" id="RGE68174.1"/>
    </source>
</evidence>
<dbReference type="GeneID" id="72463198"/>
<proteinExistence type="predicted"/>
<reference evidence="1 3" key="1">
    <citation type="submission" date="2015-09" db="EMBL/GenBank/DDBJ databases">
        <authorList>
            <consortium name="Pathogen Informatics"/>
        </authorList>
    </citation>
    <scope>NUCLEOTIDE SEQUENCE [LARGE SCALE GENOMIC DNA]</scope>
    <source>
        <strain evidence="1 3">2789STDY5834939</strain>
    </source>
</reference>
<evidence type="ECO:0000313" key="1">
    <source>
        <dbReference type="EMBL" id="CUP45069.1"/>
    </source>
</evidence>
<sequence length="168" mass="18670">MDLLIHDVKGASAKALITGAFAGAQVIADDGPARPCIGCFGCWIKTPGTCVIRDGYADMGARLSRCKRLFIVSQCVYGGFSPFVKTVIDRSISYVHPYFVIKNGEMHHRGRYENRMDLTVWFYGTDLTDAQRATARKFVQAMAVNFYCRLNQVCFVDAPDDIKEAPAK</sequence>
<name>A0A174NGB0_9FIRM</name>
<accession>A0A174NGB0</accession>
<organism evidence="1 3">
    <name type="scientific">Anaerotruncus colihominis</name>
    <dbReference type="NCBI Taxonomy" id="169435"/>
    <lineage>
        <taxon>Bacteria</taxon>
        <taxon>Bacillati</taxon>
        <taxon>Bacillota</taxon>
        <taxon>Clostridia</taxon>
        <taxon>Eubacteriales</taxon>
        <taxon>Oscillospiraceae</taxon>
        <taxon>Anaerotruncus</taxon>
    </lineage>
</organism>
<dbReference type="AlphaFoldDB" id="A0A174NGB0"/>
<dbReference type="Proteomes" id="UP000095765">
    <property type="component" value="Unassembled WGS sequence"/>
</dbReference>
<gene>
    <name evidence="2" type="ORF">DXC40_07445</name>
    <name evidence="1" type="ORF">ERS852551_00847</name>
</gene>
<dbReference type="Gene3D" id="3.40.50.360">
    <property type="match status" value="1"/>
</dbReference>
<dbReference type="InterPro" id="IPR029039">
    <property type="entry name" value="Flavoprotein-like_sf"/>
</dbReference>